<dbReference type="SUPFAM" id="SSF52922">
    <property type="entry name" value="TK C-terminal domain-like"/>
    <property type="match status" value="1"/>
</dbReference>
<keyword evidence="3 12" id="KW-0004">4Fe-4S</keyword>
<dbReference type="InterPro" id="IPR019752">
    <property type="entry name" value="Pyrv/ketoisovalerate_OxRed_cat"/>
</dbReference>
<feature type="domain" description="4Fe-4S ferredoxin-type" evidence="13">
    <location>
        <begin position="684"/>
        <end position="714"/>
    </location>
</feature>
<reference evidence="14" key="1">
    <citation type="submission" date="2020-05" db="EMBL/GenBank/DDBJ databases">
        <authorList>
            <person name="Zeng H."/>
            <person name="Chan Y.K."/>
            <person name="Watt R.M."/>
        </authorList>
    </citation>
    <scope>NUCLEOTIDE SEQUENCE</scope>
    <source>
        <strain evidence="14">ATCC 700773</strain>
    </source>
</reference>
<protein>
    <submittedName>
        <fullName evidence="14">Pyruvate:ferredoxin (Flavodoxin) oxidoreductase</fullName>
    </submittedName>
</protein>
<organism evidence="14 15">
    <name type="scientific">Treponema parvum</name>
    <dbReference type="NCBI Taxonomy" id="138851"/>
    <lineage>
        <taxon>Bacteria</taxon>
        <taxon>Pseudomonadati</taxon>
        <taxon>Spirochaetota</taxon>
        <taxon>Spirochaetia</taxon>
        <taxon>Spirochaetales</taxon>
        <taxon>Treponemataceae</taxon>
        <taxon>Treponema</taxon>
    </lineage>
</organism>
<evidence type="ECO:0000256" key="9">
    <source>
        <dbReference type="PIRNR" id="PIRNR000159"/>
    </source>
</evidence>
<feature type="binding site" evidence="12">
    <location>
        <position position="703"/>
    </location>
    <ligand>
        <name>[4Fe-4S] cluster</name>
        <dbReference type="ChEBI" id="CHEBI:49883"/>
        <label>2</label>
    </ligand>
</feature>
<evidence type="ECO:0000256" key="10">
    <source>
        <dbReference type="PIRSR" id="PIRSR000159-1"/>
    </source>
</evidence>
<feature type="binding site" evidence="10">
    <location>
        <position position="117"/>
    </location>
    <ligand>
        <name>pyruvate</name>
        <dbReference type="ChEBI" id="CHEBI:15361"/>
    </ligand>
</feature>
<dbReference type="SUPFAM" id="SSF53323">
    <property type="entry name" value="Pyruvate-ferredoxin oxidoreductase, PFOR, domain III"/>
    <property type="match status" value="1"/>
</dbReference>
<keyword evidence="2 9" id="KW-0813">Transport</keyword>
<dbReference type="Pfam" id="PF17147">
    <property type="entry name" value="PFOR_II"/>
    <property type="match status" value="1"/>
</dbReference>
<keyword evidence="4 12" id="KW-0479">Metal-binding</keyword>
<dbReference type="GO" id="GO:0044281">
    <property type="term" value="P:small molecule metabolic process"/>
    <property type="evidence" value="ECO:0007669"/>
    <property type="project" value="UniProtKB-ARBA"/>
</dbReference>
<keyword evidence="14" id="KW-0670">Pyruvate</keyword>
<dbReference type="FunFam" id="3.40.50.970:FF:000012">
    <property type="entry name" value="Pyruvate:ferredoxin (Flavodoxin) oxidoreductase"/>
    <property type="match status" value="1"/>
</dbReference>
<evidence type="ECO:0000256" key="5">
    <source>
        <dbReference type="ARBA" id="ARBA00022982"/>
    </source>
</evidence>
<feature type="site" description="Important for catalytic activity" evidence="11">
    <location>
        <position position="34"/>
    </location>
</feature>
<dbReference type="Gene3D" id="3.40.50.920">
    <property type="match status" value="1"/>
</dbReference>
<dbReference type="GO" id="GO:0022900">
    <property type="term" value="P:electron transport chain"/>
    <property type="evidence" value="ECO:0007669"/>
    <property type="project" value="InterPro"/>
</dbReference>
<dbReference type="AlphaFoldDB" id="A0A975EZB6"/>
<dbReference type="FunFam" id="3.40.920.10:FF:000001">
    <property type="entry name" value="Pyruvate:ferredoxin (Flavodoxin) oxidoreductase"/>
    <property type="match status" value="1"/>
</dbReference>
<dbReference type="InterPro" id="IPR017896">
    <property type="entry name" value="4Fe4S_Fe-S-bd"/>
</dbReference>
<dbReference type="PIRSF" id="PIRSF000159">
    <property type="entry name" value="NifJ"/>
    <property type="match status" value="1"/>
</dbReference>
<dbReference type="Pfam" id="PF01558">
    <property type="entry name" value="POR"/>
    <property type="match status" value="1"/>
</dbReference>
<dbReference type="SMART" id="SM00890">
    <property type="entry name" value="EKR"/>
    <property type="match status" value="1"/>
</dbReference>
<feature type="binding site" evidence="10">
    <location>
        <position position="853"/>
    </location>
    <ligand>
        <name>thiamine diphosphate</name>
        <dbReference type="ChEBI" id="CHEBI:58937"/>
    </ligand>
</feature>
<dbReference type="GO" id="GO:0006979">
    <property type="term" value="P:response to oxidative stress"/>
    <property type="evidence" value="ECO:0007669"/>
    <property type="project" value="TreeGrafter"/>
</dbReference>
<feature type="site" description="Important for catalytic activity" evidence="11">
    <location>
        <position position="1008"/>
    </location>
</feature>
<evidence type="ECO:0000256" key="2">
    <source>
        <dbReference type="ARBA" id="ARBA00022448"/>
    </source>
</evidence>
<name>A0A975EZB6_9SPIR</name>
<feature type="binding site" evidence="12">
    <location>
        <position position="760"/>
    </location>
    <ligand>
        <name>[4Fe-4S] cluster</name>
        <dbReference type="ChEBI" id="CHEBI:49883"/>
        <label>2</label>
    </ligand>
</feature>
<dbReference type="PANTHER" id="PTHR32154">
    <property type="entry name" value="PYRUVATE-FLAVODOXIN OXIDOREDUCTASE-RELATED"/>
    <property type="match status" value="1"/>
</dbReference>
<dbReference type="RefSeq" id="WP_210118220.1">
    <property type="nucleotide sequence ID" value="NZ_CP054257.1"/>
</dbReference>
<proteinExistence type="inferred from homology"/>
<evidence type="ECO:0000259" key="13">
    <source>
        <dbReference type="PROSITE" id="PS51379"/>
    </source>
</evidence>
<accession>A0A975EZB6</accession>
<evidence type="ECO:0000256" key="11">
    <source>
        <dbReference type="PIRSR" id="PIRSR000159-2"/>
    </source>
</evidence>
<feature type="binding site" evidence="12">
    <location>
        <position position="853"/>
    </location>
    <ligand>
        <name>[4Fe-4S] cluster</name>
        <dbReference type="ChEBI" id="CHEBI:49883"/>
        <label>3</label>
    </ligand>
</feature>
<dbReference type="InterPro" id="IPR033412">
    <property type="entry name" value="PFOR_II"/>
</dbReference>
<dbReference type="InterPro" id="IPR029061">
    <property type="entry name" value="THDP-binding"/>
</dbReference>
<dbReference type="Gene3D" id="3.40.920.10">
    <property type="entry name" value="Pyruvate-ferredoxin oxidoreductase, PFOR, domain III"/>
    <property type="match status" value="1"/>
</dbReference>
<evidence type="ECO:0000256" key="8">
    <source>
        <dbReference type="ARBA" id="ARBA00023014"/>
    </source>
</evidence>
<feature type="domain" description="4Fe-4S ferredoxin-type" evidence="13">
    <location>
        <begin position="751"/>
        <end position="780"/>
    </location>
</feature>
<feature type="binding site" evidence="12">
    <location>
        <position position="1083"/>
    </location>
    <ligand>
        <name>[4Fe-4S] cluster</name>
        <dbReference type="ChEBI" id="CHEBI:49883"/>
        <label>3</label>
    </ligand>
</feature>
<dbReference type="InterPro" id="IPR009014">
    <property type="entry name" value="Transketo_C/PFOR_II"/>
</dbReference>
<dbReference type="PROSITE" id="PS51379">
    <property type="entry name" value="4FE4S_FER_2"/>
    <property type="match status" value="2"/>
</dbReference>
<evidence type="ECO:0000313" key="15">
    <source>
        <dbReference type="Proteomes" id="UP000671995"/>
    </source>
</evidence>
<dbReference type="InterPro" id="IPR017900">
    <property type="entry name" value="4Fe4S_Fe_S_CS"/>
</dbReference>
<dbReference type="InterPro" id="IPR002869">
    <property type="entry name" value="Pyrv_flavodox_OxRed_cen"/>
</dbReference>
<dbReference type="SUPFAM" id="SSF52518">
    <property type="entry name" value="Thiamin diphosphate-binding fold (THDP-binding)"/>
    <property type="match status" value="2"/>
</dbReference>
<dbReference type="FunFam" id="3.40.50.920:FF:000007">
    <property type="entry name" value="Pyruvate:ferredoxin (Flavodoxin) oxidoreductase"/>
    <property type="match status" value="1"/>
</dbReference>
<dbReference type="Gene3D" id="3.30.70.20">
    <property type="match status" value="1"/>
</dbReference>
<dbReference type="InterPro" id="IPR019456">
    <property type="entry name" value="Pyrv-flavodox_OxRtase_EKR"/>
</dbReference>
<evidence type="ECO:0000256" key="1">
    <source>
        <dbReference type="ARBA" id="ARBA00009032"/>
    </source>
</evidence>
<evidence type="ECO:0000256" key="4">
    <source>
        <dbReference type="ARBA" id="ARBA00022723"/>
    </source>
</evidence>
<dbReference type="GO" id="GO:0016903">
    <property type="term" value="F:oxidoreductase activity, acting on the aldehyde or oxo group of donors"/>
    <property type="evidence" value="ECO:0007669"/>
    <property type="project" value="InterPro"/>
</dbReference>
<feature type="binding site" evidence="10">
    <location>
        <begin position="974"/>
        <end position="977"/>
    </location>
    <ligand>
        <name>thiamine diphosphate</name>
        <dbReference type="ChEBI" id="CHEBI:58937"/>
    </ligand>
</feature>
<dbReference type="EMBL" id="CP054257">
    <property type="protein sequence ID" value="QTQ11425.1"/>
    <property type="molecule type" value="Genomic_DNA"/>
</dbReference>
<dbReference type="Pfam" id="PF12838">
    <property type="entry name" value="Fer4_7"/>
    <property type="match status" value="1"/>
</dbReference>
<dbReference type="Pfam" id="PF01855">
    <property type="entry name" value="POR_N"/>
    <property type="match status" value="1"/>
</dbReference>
<reference evidence="14" key="2">
    <citation type="journal article" date="2021" name="Microbiol. Resour. Announc.">
        <title>Complete Genome Sequences of Three Human Oral Treponema parvum Isolates.</title>
        <authorList>
            <person name="Zeng H."/>
            <person name="Watt R.M."/>
        </authorList>
    </citation>
    <scope>NUCLEOTIDE SEQUENCE</scope>
    <source>
        <strain evidence="14">ATCC 700773</strain>
    </source>
</reference>
<keyword evidence="8 12" id="KW-0411">Iron-sulfur</keyword>
<dbReference type="InterPro" id="IPR050722">
    <property type="entry name" value="Pyruvate:ferred/Flavod_OxRd"/>
</dbReference>
<feature type="binding site" evidence="12">
    <location>
        <position position="699"/>
    </location>
    <ligand>
        <name>[4Fe-4S] cluster</name>
        <dbReference type="ChEBI" id="CHEBI:49883"/>
        <label>1</label>
    </ligand>
</feature>
<dbReference type="Proteomes" id="UP000671995">
    <property type="component" value="Chromosome"/>
</dbReference>
<feature type="binding site" evidence="12">
    <location>
        <position position="696"/>
    </location>
    <ligand>
        <name>[4Fe-4S] cluster</name>
        <dbReference type="ChEBI" id="CHEBI:49883"/>
        <label>1</label>
    </ligand>
</feature>
<dbReference type="InterPro" id="IPR011895">
    <property type="entry name" value="Pyrv_flavodox_OxRed"/>
</dbReference>
<dbReference type="InterPro" id="IPR011766">
    <property type="entry name" value="TPP_enzyme_TPP-bd"/>
</dbReference>
<feature type="binding site" evidence="12">
    <location>
        <position position="828"/>
    </location>
    <ligand>
        <name>[4Fe-4S] cluster</name>
        <dbReference type="ChEBI" id="CHEBI:49883"/>
        <label>3</label>
    </ligand>
</feature>
<dbReference type="CDD" id="cd07034">
    <property type="entry name" value="TPP_PYR_PFOR_IOR-alpha_like"/>
    <property type="match status" value="1"/>
</dbReference>
<dbReference type="NCBIfam" id="TIGR02176">
    <property type="entry name" value="pyruv_ox_red"/>
    <property type="match status" value="1"/>
</dbReference>
<dbReference type="GO" id="GO:0005506">
    <property type="term" value="F:iron ion binding"/>
    <property type="evidence" value="ECO:0007669"/>
    <property type="project" value="InterPro"/>
</dbReference>
<feature type="binding site" evidence="12">
    <location>
        <position position="825"/>
    </location>
    <ligand>
        <name>[4Fe-4S] cluster</name>
        <dbReference type="ChEBI" id="CHEBI:49883"/>
        <label>3</label>
    </ligand>
</feature>
<dbReference type="GO" id="GO:0051539">
    <property type="term" value="F:4 iron, 4 sulfur cluster binding"/>
    <property type="evidence" value="ECO:0007669"/>
    <property type="project" value="UniProtKB-KW"/>
</dbReference>
<evidence type="ECO:0000256" key="6">
    <source>
        <dbReference type="ARBA" id="ARBA00023002"/>
    </source>
</evidence>
<feature type="binding site" evidence="12">
    <location>
        <position position="770"/>
    </location>
    <ligand>
        <name>[4Fe-4S] cluster</name>
        <dbReference type="ChEBI" id="CHEBI:49883"/>
        <label>1</label>
    </ligand>
</feature>
<dbReference type="Pfam" id="PF02775">
    <property type="entry name" value="TPP_enzyme_C"/>
    <property type="match status" value="1"/>
</dbReference>
<evidence type="ECO:0000256" key="12">
    <source>
        <dbReference type="PIRSR" id="PIRSR000159-50"/>
    </source>
</evidence>
<feature type="binding site" evidence="12">
    <location>
        <position position="763"/>
    </location>
    <ligand>
        <name>[4Fe-4S] cluster</name>
        <dbReference type="ChEBI" id="CHEBI:49883"/>
        <label>2</label>
    </ligand>
</feature>
<sequence>MLDSEKKYESIDGNTATAHAAYAFTEVAGIYPITPSSPMAETVDSWSACGRKNLFGAPVKVVEMQSEGGAAGTVHGALQGGALAATFTASQGLLLMIPNLYKWKGELLPAVVHVAARSLALHALSIFGDHQDVYACRQIGTVMLCSHSVQDCMDLAGLAHLLAIDASVPVIHFFDGFRTSHEIQKVEVMDYEYLRSLLPEDKLKAFRNRALNPHGNSVARGGSQNDDIYFQAIEAQNTHFARVPETAERYFEEISRHTGRIYAPFVYYGAPDADRIIVAMGSVTDTVTETVDALNTKGEAVGLIKVYLYRPFSISHLKAVLPDTVRKIAVLDRTKETGAREPLFLDVDHALRDRKDLTIIGGRYGLSSKDTRPSQIAAVFEELKKDTPKSEFTIGIKDDVTGLSLVPVPINIPNRYTACLFFGLGADGTVGANKSTVKIIGDNTSLYAQAYFAYNSQKSGNVTRSHLRFGSTPIRSPYYVEEADFISCSTESYCFKYDMLKHLKDGGTFLLNTVHCKEELADYLPKKMLAQLAHKQATFYIIDATGIAQKYGLGRHTNTILQASFFALNEQIMPYSVATEYMKESVRQTYARKGVDVVQNNLDAIDQGKLGLVHVYIAETWQSFDPSVPLYKKTGDAYFDDNVLEMNALEGDRMPVSKFTKHGILDGSLPGNITFREKRNIAAFVPKWDAEKCIECGKCAFACPHATIRSFLLNETELEKGQQIAAANGISFDHKDPTTVYPKAKDAGLKFRIQVSTQNCVGCGVCWTVCPANALQPAENAQMRSQESLADYLFKEVSYREEYGRPGTESGTALKKPYFEISGCCPGCGEAPYYRLISQLFGRDMLVANATGCSMIYSSATPSSPFVIDENGEGIAWANSLFEDNAEYGFGMAIAQNIKSAKILRIMEDNMNSVEPKLRELFYRYVEANGERDIQRSIKEELLVAVESSNNKHIKELLELRQDLVGKSVWIVGGDGWAYDIGYGGLDHVVANDLNVNILILDTEVYSNTGGQSSKASQASSVGLFAAGGKTLAKKDLGQIFMEYGTAYIASISLGANQPQAIKALQEAESYTGPSIIIAYSPCIEHGIKGGLTYSSNVQKNAVACGYVPLYRFDPRKEKPLTIDSKAPDWSKFQAFLMNEARYFNLPRLKGEETAKIMFAKTLSDAKIRYEKLIQKQKLQEE</sequence>
<feature type="site" description="Important for catalytic activity" evidence="11">
    <location>
        <position position="67"/>
    </location>
</feature>
<feature type="binding site" evidence="10">
    <location>
        <position position="34"/>
    </location>
    <ligand>
        <name>pyruvate</name>
        <dbReference type="ChEBI" id="CHEBI:15361"/>
    </ligand>
</feature>
<dbReference type="PROSITE" id="PS00198">
    <property type="entry name" value="4FE4S_FER_1"/>
    <property type="match status" value="2"/>
</dbReference>
<feature type="site" description="Important for catalytic activity" evidence="11">
    <location>
        <position position="117"/>
    </location>
</feature>
<dbReference type="SUPFAM" id="SSF54862">
    <property type="entry name" value="4Fe-4S ferredoxins"/>
    <property type="match status" value="1"/>
</dbReference>
<comment type="similarity">
    <text evidence="1 9">Belongs to the pyruvate:ferredoxin/flavodoxin oxidoreductase family.</text>
</comment>
<dbReference type="GO" id="GO:0030976">
    <property type="term" value="F:thiamine pyrophosphate binding"/>
    <property type="evidence" value="ECO:0007669"/>
    <property type="project" value="InterPro"/>
</dbReference>
<feature type="binding site" evidence="12">
    <location>
        <position position="766"/>
    </location>
    <ligand>
        <name>[4Fe-4S] cluster</name>
        <dbReference type="ChEBI" id="CHEBI:49883"/>
        <label>2</label>
    </ligand>
</feature>
<keyword evidence="5 9" id="KW-0249">Electron transport</keyword>
<gene>
    <name evidence="14" type="primary">nifJ</name>
    <name evidence="14" type="ORF">HRI96_03950</name>
</gene>
<feature type="binding site" evidence="12">
    <location>
        <position position="693"/>
    </location>
    <ligand>
        <name>[4Fe-4S] cluster</name>
        <dbReference type="ChEBI" id="CHEBI:49883"/>
        <label>1</label>
    </ligand>
</feature>
<keyword evidence="6 9" id="KW-0560">Oxidoreductase</keyword>
<feature type="binding site" evidence="10">
    <location>
        <position position="67"/>
    </location>
    <ligand>
        <name>thiamine diphosphate</name>
        <dbReference type="ChEBI" id="CHEBI:58937"/>
    </ligand>
</feature>
<evidence type="ECO:0000256" key="3">
    <source>
        <dbReference type="ARBA" id="ARBA00022485"/>
    </source>
</evidence>
<dbReference type="Gene3D" id="3.40.50.970">
    <property type="match status" value="2"/>
</dbReference>
<dbReference type="PANTHER" id="PTHR32154:SF0">
    <property type="entry name" value="PYRUVATE-FLAVODOXIN OXIDOREDUCTASE-RELATED"/>
    <property type="match status" value="1"/>
</dbReference>
<comment type="cofactor">
    <cofactor evidence="12">
        <name>[4Fe-4S] cluster</name>
        <dbReference type="ChEBI" id="CHEBI:49883"/>
    </cofactor>
    <text evidence="12">Binds 3 [4Fe-4S] clusters per subunit.</text>
</comment>
<feature type="binding site" evidence="10">
    <location>
        <begin position="1003"/>
        <end position="1008"/>
    </location>
    <ligand>
        <name>thiamine diphosphate</name>
        <dbReference type="ChEBI" id="CHEBI:58937"/>
    </ligand>
</feature>
<dbReference type="InterPro" id="IPR002880">
    <property type="entry name" value="Pyrv_Fd/Flavodoxin_OxRdtase_N"/>
</dbReference>
<evidence type="ECO:0000256" key="7">
    <source>
        <dbReference type="ARBA" id="ARBA00023004"/>
    </source>
</evidence>
<feature type="binding site" evidence="10">
    <location>
        <position position="830"/>
    </location>
    <ligand>
        <name>thiamine diphosphate</name>
        <dbReference type="ChEBI" id="CHEBI:58937"/>
    </ligand>
</feature>
<evidence type="ECO:0000313" key="14">
    <source>
        <dbReference type="EMBL" id="QTQ11425.1"/>
    </source>
</evidence>
<keyword evidence="7 12" id="KW-0408">Iron</keyword>